<organism evidence="2">
    <name type="scientific">candidate division WOR-3 bacterium</name>
    <dbReference type="NCBI Taxonomy" id="2052148"/>
    <lineage>
        <taxon>Bacteria</taxon>
        <taxon>Bacteria division WOR-3</taxon>
    </lineage>
</organism>
<dbReference type="InterPro" id="IPR017946">
    <property type="entry name" value="PLC-like_Pdiesterase_TIM-brl"/>
</dbReference>
<dbReference type="GO" id="GO:0008081">
    <property type="term" value="F:phosphoric diester hydrolase activity"/>
    <property type="evidence" value="ECO:0007669"/>
    <property type="project" value="InterPro"/>
</dbReference>
<dbReference type="GO" id="GO:0006629">
    <property type="term" value="P:lipid metabolic process"/>
    <property type="evidence" value="ECO:0007669"/>
    <property type="project" value="InterPro"/>
</dbReference>
<feature type="domain" description="GP-PDE" evidence="1">
    <location>
        <begin position="17"/>
        <end position="240"/>
    </location>
</feature>
<gene>
    <name evidence="2" type="ORF">ENH14_03715</name>
</gene>
<dbReference type="CDD" id="cd08556">
    <property type="entry name" value="GDPD"/>
    <property type="match status" value="1"/>
</dbReference>
<proteinExistence type="predicted"/>
<dbReference type="AlphaFoldDB" id="A0A7V0Q7L4"/>
<name>A0A7V0Q7L4_UNCW3</name>
<dbReference type="InterPro" id="IPR030395">
    <property type="entry name" value="GP_PDE_dom"/>
</dbReference>
<dbReference type="PROSITE" id="PS51704">
    <property type="entry name" value="GP_PDE"/>
    <property type="match status" value="1"/>
</dbReference>
<evidence type="ECO:0000313" key="2">
    <source>
        <dbReference type="EMBL" id="HDL60545.1"/>
    </source>
</evidence>
<dbReference type="Proteomes" id="UP000886381">
    <property type="component" value="Unassembled WGS sequence"/>
</dbReference>
<sequence>MYLNIKLTKATQGTKKPFIIAHRGFSGKFCENTFEAFEEAIACGADFIEFDVNRTKDGHLVIYHDYTIDGKFLKDMNLDEAKAIRIGNNQRIPTLDEIVQNFANVIGLYIEVKDRKIVETLVDKVKDFPSVVIASFDHLVLRKVKEYDTGIKTSVLMGDVILDPLPILKSLSADYFHPCYESRSPEPDDLIDAEYVAYLQHVGYGVISWAEDRVNILKNLINKNFNGISTNRPDIVFNLVNNHSSVA</sequence>
<dbReference type="SUPFAM" id="SSF51695">
    <property type="entry name" value="PLC-like phosphodiesterases"/>
    <property type="match status" value="1"/>
</dbReference>
<dbReference type="PANTHER" id="PTHR46211:SF1">
    <property type="entry name" value="GLYCEROPHOSPHODIESTER PHOSPHODIESTERASE, CYTOPLASMIC"/>
    <property type="match status" value="1"/>
</dbReference>
<dbReference type="EMBL" id="DRDR01000162">
    <property type="protein sequence ID" value="HDL60545.1"/>
    <property type="molecule type" value="Genomic_DNA"/>
</dbReference>
<dbReference type="Pfam" id="PF03009">
    <property type="entry name" value="GDPD"/>
    <property type="match status" value="1"/>
</dbReference>
<accession>A0A7V0Q7L4</accession>
<comment type="caution">
    <text evidence="2">The sequence shown here is derived from an EMBL/GenBank/DDBJ whole genome shotgun (WGS) entry which is preliminary data.</text>
</comment>
<dbReference type="PROSITE" id="PS50007">
    <property type="entry name" value="PIPLC_X_DOMAIN"/>
    <property type="match status" value="1"/>
</dbReference>
<reference evidence="2" key="1">
    <citation type="journal article" date="2020" name="mSystems">
        <title>Genome- and Community-Level Interaction Insights into Carbon Utilization and Element Cycling Functions of Hydrothermarchaeota in Hydrothermal Sediment.</title>
        <authorList>
            <person name="Zhou Z."/>
            <person name="Liu Y."/>
            <person name="Xu W."/>
            <person name="Pan J."/>
            <person name="Luo Z.H."/>
            <person name="Li M."/>
        </authorList>
    </citation>
    <scope>NUCLEOTIDE SEQUENCE [LARGE SCALE GENOMIC DNA]</scope>
    <source>
        <strain evidence="2">HyVt-28</strain>
    </source>
</reference>
<protein>
    <submittedName>
        <fullName evidence="2">Glycerophosphodiester phosphodiesterase</fullName>
    </submittedName>
</protein>
<dbReference type="Gene3D" id="3.20.20.190">
    <property type="entry name" value="Phosphatidylinositol (PI) phosphodiesterase"/>
    <property type="match status" value="1"/>
</dbReference>
<evidence type="ECO:0000259" key="1">
    <source>
        <dbReference type="PROSITE" id="PS51704"/>
    </source>
</evidence>
<dbReference type="PANTHER" id="PTHR46211">
    <property type="entry name" value="GLYCEROPHOSPHORYL DIESTER PHOSPHODIESTERASE"/>
    <property type="match status" value="1"/>
</dbReference>